<evidence type="ECO:0000313" key="1">
    <source>
        <dbReference type="EMBL" id="CAG9815948.1"/>
    </source>
</evidence>
<protein>
    <submittedName>
        <fullName evidence="1">Uncharacterized protein</fullName>
    </submittedName>
</protein>
<reference evidence="1" key="1">
    <citation type="submission" date="2022-01" db="EMBL/GenBank/DDBJ databases">
        <authorList>
            <person name="King R."/>
        </authorList>
    </citation>
    <scope>NUCLEOTIDE SEQUENCE</scope>
</reference>
<dbReference type="EMBL" id="OU896719">
    <property type="protein sequence ID" value="CAG9815948.1"/>
    <property type="molecule type" value="Genomic_DNA"/>
</dbReference>
<proteinExistence type="predicted"/>
<dbReference type="AlphaFoldDB" id="A0A9N9SB44"/>
<keyword evidence="2" id="KW-1185">Reference proteome</keyword>
<accession>A0A9N9SB44</accession>
<reference evidence="1" key="2">
    <citation type="submission" date="2022-10" db="EMBL/GenBank/DDBJ databases">
        <authorList>
            <consortium name="ENA_rothamsted_submissions"/>
            <consortium name="culmorum"/>
            <person name="King R."/>
        </authorList>
    </citation>
    <scope>NUCLEOTIDE SEQUENCE</scope>
</reference>
<evidence type="ECO:0000313" key="2">
    <source>
        <dbReference type="Proteomes" id="UP001153737"/>
    </source>
</evidence>
<dbReference type="Proteomes" id="UP001153737">
    <property type="component" value="Chromosome 13"/>
</dbReference>
<dbReference type="OrthoDB" id="6778856at2759"/>
<organism evidence="1 2">
    <name type="scientific">Phaedon cochleariae</name>
    <name type="common">Mustard beetle</name>
    <dbReference type="NCBI Taxonomy" id="80249"/>
    <lineage>
        <taxon>Eukaryota</taxon>
        <taxon>Metazoa</taxon>
        <taxon>Ecdysozoa</taxon>
        <taxon>Arthropoda</taxon>
        <taxon>Hexapoda</taxon>
        <taxon>Insecta</taxon>
        <taxon>Pterygota</taxon>
        <taxon>Neoptera</taxon>
        <taxon>Endopterygota</taxon>
        <taxon>Coleoptera</taxon>
        <taxon>Polyphaga</taxon>
        <taxon>Cucujiformia</taxon>
        <taxon>Chrysomeloidea</taxon>
        <taxon>Chrysomelidae</taxon>
        <taxon>Chrysomelinae</taxon>
        <taxon>Chrysomelini</taxon>
        <taxon>Phaedon</taxon>
    </lineage>
</organism>
<gene>
    <name evidence="1" type="ORF">PHAECO_LOCUS3427</name>
</gene>
<sequence>MRIEDGLRNEIKEEEVEEVIDLSWPEDAFERCRRSIETELIGEERSVIIITKEGEKDTDNFIKKATERNLQISRIVEQEKLEAGKMVGTKTVSEMMAEKGGFEEALIRYTYIISTNGAKAGTDRISLRDNLRKIAEITKTCGHSEIACVVTKQVDGTSTRKCLEWVGREQDVNWVLYKGVDQKTEWEGARKRREEDVIILKPADGTSYAQLVKSMKDTVDTEGITIDKINKTNNGNVQIKIKGKEEKSRSLFRATLTEKLEGVAKIHFKQKTQTFMILDIDETVEEEEVRRVLSKETNSGHSEGMRIKLSEKINDRGLKYAFITLGEDSAKLIENRRRIGNGWNRWRIKKVDEVKKCYRCQKRIIKMEQILESNKHLEQRLGKIEDLIEANKTLKHEVCEIKKSMESQEHLQVDGEAFYREIQDRADRARNIILYNVQESQAQEYSERIKFDEEQCQNVLDHLNVQGGEFKAHRLGHPNNKPRPLKISFSDNNIALNCLKNKRKLVAEETPIRLSADQTPTQREYFKKVKEEFNTRIGKGERNIEIRSYKGTPVIGYRLLCQLKVDHLMIFEGYFDLDISTGCIWFDSNVCPYA</sequence>
<name>A0A9N9SB44_PHACE</name>